<dbReference type="InterPro" id="IPR020556">
    <property type="entry name" value="Amidase_CS"/>
</dbReference>
<dbReference type="STRING" id="36022.A0A1V2L2U1"/>
<dbReference type="InterPro" id="IPR036928">
    <property type="entry name" value="AS_sf"/>
</dbReference>
<reference evidence="9" key="1">
    <citation type="journal article" date="2017" name="Genome Announc.">
        <title>Genome sequences of Cyberlindnera fabianii 65, Pichia kudriavzevii 129, and Saccharomyces cerevisiae 131 isolated from fermented masau fruits in Zimbabwe.</title>
        <authorList>
            <person name="van Rijswijck I.M.H."/>
            <person name="Derks M.F.L."/>
            <person name="Abee T."/>
            <person name="de Ridder D."/>
            <person name="Smid E.J."/>
        </authorList>
    </citation>
    <scope>NUCLEOTIDE SEQUENCE [LARGE SCALE GENOMIC DNA]</scope>
    <source>
        <strain evidence="9">65</strain>
    </source>
</reference>
<evidence type="ECO:0000313" key="8">
    <source>
        <dbReference type="EMBL" id="ONH66212.1"/>
    </source>
</evidence>
<gene>
    <name evidence="8" type="ORF">BON22_4005</name>
</gene>
<evidence type="ECO:0000256" key="6">
    <source>
        <dbReference type="PIRSR" id="PIRSR001221-2"/>
    </source>
</evidence>
<evidence type="ECO:0000313" key="9">
    <source>
        <dbReference type="Proteomes" id="UP000189513"/>
    </source>
</evidence>
<dbReference type="PANTHER" id="PTHR46072">
    <property type="entry name" value="AMIDASE-RELATED-RELATED"/>
    <property type="match status" value="1"/>
</dbReference>
<dbReference type="PIRSF" id="PIRSF001221">
    <property type="entry name" value="Amidase_fungi"/>
    <property type="match status" value="1"/>
</dbReference>
<dbReference type="VEuPathDB" id="FungiDB:BON22_4005"/>
<comment type="similarity">
    <text evidence="2">Belongs to the amidase family.</text>
</comment>
<dbReference type="InterPro" id="IPR023631">
    <property type="entry name" value="Amidase_dom"/>
</dbReference>
<feature type="binding site" evidence="6">
    <location>
        <position position="216"/>
    </location>
    <ligand>
        <name>substrate</name>
    </ligand>
</feature>
<evidence type="ECO:0000256" key="4">
    <source>
        <dbReference type="ARBA" id="ARBA00022801"/>
    </source>
</evidence>
<feature type="binding site" evidence="6">
    <location>
        <position position="242"/>
    </location>
    <ligand>
        <name>substrate</name>
    </ligand>
</feature>
<feature type="domain" description="Amidase" evidence="7">
    <location>
        <begin position="112"/>
        <end position="563"/>
    </location>
</feature>
<evidence type="ECO:0000256" key="2">
    <source>
        <dbReference type="ARBA" id="ARBA00009199"/>
    </source>
</evidence>
<evidence type="ECO:0000256" key="5">
    <source>
        <dbReference type="PIRSR" id="PIRSR001221-1"/>
    </source>
</evidence>
<name>A0A1V2L2U1_CYBFA</name>
<keyword evidence="9" id="KW-1185">Reference proteome</keyword>
<dbReference type="PROSITE" id="PS00571">
    <property type="entry name" value="AMIDASES"/>
    <property type="match status" value="1"/>
</dbReference>
<feature type="active site" description="Charge relay system" evidence="5">
    <location>
        <position position="242"/>
    </location>
</feature>
<evidence type="ECO:0000259" key="7">
    <source>
        <dbReference type="Pfam" id="PF01425"/>
    </source>
</evidence>
<dbReference type="Gene3D" id="3.90.1300.10">
    <property type="entry name" value="Amidase signature (AS) domain"/>
    <property type="match status" value="1"/>
</dbReference>
<feature type="active site" description="Acyl-ester intermediate" evidence="5">
    <location>
        <position position="266"/>
    </location>
</feature>
<dbReference type="GO" id="GO:0004040">
    <property type="term" value="F:amidase activity"/>
    <property type="evidence" value="ECO:0007669"/>
    <property type="project" value="UniProtKB-EC"/>
</dbReference>
<protein>
    <recommendedName>
        <fullName evidence="3">amidase</fullName>
        <ecNumber evidence="3">3.5.1.4</ecNumber>
    </recommendedName>
</protein>
<dbReference type="AlphaFoldDB" id="A0A1V2L2U1"/>
<feature type="active site" description="Charge relay system" evidence="5">
    <location>
        <position position="167"/>
    </location>
</feature>
<dbReference type="SUPFAM" id="SSF75304">
    <property type="entry name" value="Amidase signature (AS) enzymes"/>
    <property type="match status" value="1"/>
</dbReference>
<organism evidence="8 9">
    <name type="scientific">Cyberlindnera fabianii</name>
    <name type="common">Yeast</name>
    <name type="synonym">Hansenula fabianii</name>
    <dbReference type="NCBI Taxonomy" id="36022"/>
    <lineage>
        <taxon>Eukaryota</taxon>
        <taxon>Fungi</taxon>
        <taxon>Dikarya</taxon>
        <taxon>Ascomycota</taxon>
        <taxon>Saccharomycotina</taxon>
        <taxon>Saccharomycetes</taxon>
        <taxon>Phaffomycetales</taxon>
        <taxon>Phaffomycetaceae</taxon>
        <taxon>Cyberlindnera</taxon>
    </lineage>
</organism>
<proteinExistence type="inferred from homology"/>
<sequence>MTVANLAKFPSIDHSKEDQWAASATTFKPNPELFEEKWAGKIKAYNDTLEAAIPKEYLAPADLVPKDLDSGHFNATLIPPKVLDPETLAITELTAVEIVSKIASGELTSVAVLTAFIKRCTIAHQLTHCAMEILFDEGLKRAAELDDHFTKTGKTIGPLHGLPISLKEQHDYAGHITHRGYVALLDNIPDAMAITPQILYEQGAVFYVRTTEPQSLMHPDSVNFITGRGRNAVKTSMSPGGSSSGEGSIIAMKGSPIGLGSDIGGSIRFPAAFNGVWGIKPTSLRLSGVGSSGAAETTVNFGVMPTVGPLANSVEDLELFMKVYADSKPWLKDQSLAAIPWREIPEPKPSDLTIALVFDDGVVKPHPPNIRAMAEAEKKLKAAGFNVITWEPHRVHEAVEITNSLFSADGNLAAKLKFAESGEPLAPLTEYFLSVGRGDEGLNMLEYMTYIKDREVLRQQYLTLFNERKVDFILTPTYVGVAPKPHTPKYWGYTSLWNILDASCVTLPSGLFADKTIDLRDDTYKPRNKYEEYEYGLYDAEYADGLPIGLTVVGRRYTEEECLKASKVIHGALTA</sequence>
<evidence type="ECO:0000256" key="1">
    <source>
        <dbReference type="ARBA" id="ARBA00001311"/>
    </source>
</evidence>
<dbReference type="EC" id="3.5.1.4" evidence="3"/>
<feature type="binding site" evidence="6">
    <location>
        <begin position="263"/>
        <end position="266"/>
    </location>
    <ligand>
        <name>substrate</name>
    </ligand>
</feature>
<evidence type="ECO:0000256" key="3">
    <source>
        <dbReference type="ARBA" id="ARBA00012922"/>
    </source>
</evidence>
<comment type="catalytic activity">
    <reaction evidence="1">
        <text>a monocarboxylic acid amide + H2O = a monocarboxylate + NH4(+)</text>
        <dbReference type="Rhea" id="RHEA:12020"/>
        <dbReference type="ChEBI" id="CHEBI:15377"/>
        <dbReference type="ChEBI" id="CHEBI:28938"/>
        <dbReference type="ChEBI" id="CHEBI:35757"/>
        <dbReference type="ChEBI" id="CHEBI:83628"/>
        <dbReference type="EC" id="3.5.1.4"/>
    </reaction>
</comment>
<dbReference type="Pfam" id="PF01425">
    <property type="entry name" value="Amidase"/>
    <property type="match status" value="1"/>
</dbReference>
<accession>A0A1V2L2U1</accession>
<dbReference type="PANTHER" id="PTHR46072:SF4">
    <property type="entry name" value="AMIDASE C550.07-RELATED"/>
    <property type="match status" value="1"/>
</dbReference>
<dbReference type="EMBL" id="MPUK01000008">
    <property type="protein sequence ID" value="ONH66212.1"/>
    <property type="molecule type" value="Genomic_DNA"/>
</dbReference>
<keyword evidence="4" id="KW-0378">Hydrolase</keyword>
<dbReference type="Proteomes" id="UP000189513">
    <property type="component" value="Unassembled WGS sequence"/>
</dbReference>
<comment type="caution">
    <text evidence="8">The sequence shown here is derived from an EMBL/GenBank/DDBJ whole genome shotgun (WGS) entry which is preliminary data.</text>
</comment>
<dbReference type="OMA" id="WNYTAVW"/>